<dbReference type="Proteomes" id="UP000000557">
    <property type="component" value="Chromosome"/>
</dbReference>
<evidence type="ECO:0000259" key="2">
    <source>
        <dbReference type="PROSITE" id="PS50125"/>
    </source>
</evidence>
<keyword evidence="1" id="KW-0175">Coiled coil</keyword>
<dbReference type="KEGG" id="gvi:gll0479"/>
<dbReference type="eggNOG" id="COG2114">
    <property type="taxonomic scope" value="Bacteria"/>
</dbReference>
<dbReference type="EMBL" id="BA000045">
    <property type="protein sequence ID" value="BAC88420.1"/>
    <property type="molecule type" value="Genomic_DNA"/>
</dbReference>
<dbReference type="CDD" id="cd07302">
    <property type="entry name" value="CHD"/>
    <property type="match status" value="1"/>
</dbReference>
<dbReference type="PROSITE" id="PS50125">
    <property type="entry name" value="GUANYLATE_CYCLASE_2"/>
    <property type="match status" value="1"/>
</dbReference>
<dbReference type="Gene3D" id="3.30.70.1230">
    <property type="entry name" value="Nucleotide cyclase"/>
    <property type="match status" value="1"/>
</dbReference>
<dbReference type="SUPFAM" id="SSF55073">
    <property type="entry name" value="Nucleotide cyclase"/>
    <property type="match status" value="1"/>
</dbReference>
<reference evidence="3 4" key="1">
    <citation type="journal article" date="2003" name="DNA Res.">
        <title>Complete genome structure of Gloeobacter violaceus PCC 7421, a cyanobacterium that lacks thylakoids.</title>
        <authorList>
            <person name="Nakamura Y."/>
            <person name="Kaneko T."/>
            <person name="Sato S."/>
            <person name="Mimuro M."/>
            <person name="Miyashita H."/>
            <person name="Tsuchiya T."/>
            <person name="Sasamoto S."/>
            <person name="Watanabe A."/>
            <person name="Kawashima K."/>
            <person name="Kishida Y."/>
            <person name="Kiyokawa C."/>
            <person name="Kohara M."/>
            <person name="Matsumoto M."/>
            <person name="Matsuno A."/>
            <person name="Nakazaki N."/>
            <person name="Shimpo S."/>
            <person name="Takeuchi C."/>
            <person name="Yamada M."/>
            <person name="Tabata S."/>
        </authorList>
    </citation>
    <scope>NUCLEOTIDE SEQUENCE [LARGE SCALE GENOMIC DNA]</scope>
    <source>
        <strain evidence="4">ATCC 29082 / PCC 7421</strain>
    </source>
</reference>
<dbReference type="HOGENOM" id="CLU_899441_0_0_3"/>
<dbReference type="STRING" id="251221.gene:10757951"/>
<dbReference type="InParanoid" id="Q7NND2"/>
<feature type="coiled-coil region" evidence="1">
    <location>
        <begin position="24"/>
        <end position="88"/>
    </location>
</feature>
<organism evidence="3 4">
    <name type="scientific">Gloeobacter violaceus (strain ATCC 29082 / PCC 7421)</name>
    <dbReference type="NCBI Taxonomy" id="251221"/>
    <lineage>
        <taxon>Bacteria</taxon>
        <taxon>Bacillati</taxon>
        <taxon>Cyanobacteriota</taxon>
        <taxon>Cyanophyceae</taxon>
        <taxon>Gloeobacterales</taxon>
        <taxon>Gloeobacteraceae</taxon>
        <taxon>Gloeobacter</taxon>
    </lineage>
</organism>
<dbReference type="EnsemblBacteria" id="BAC88420">
    <property type="protein sequence ID" value="BAC88420"/>
    <property type="gene ID" value="BAC88420"/>
</dbReference>
<dbReference type="InterPro" id="IPR001054">
    <property type="entry name" value="A/G_cyclase"/>
</dbReference>
<dbReference type="GO" id="GO:0009190">
    <property type="term" value="P:cyclic nucleotide biosynthetic process"/>
    <property type="evidence" value="ECO:0007669"/>
    <property type="project" value="InterPro"/>
</dbReference>
<protein>
    <submittedName>
        <fullName evidence="3">Gll0479 protein</fullName>
    </submittedName>
</protein>
<reference evidence="3 4" key="2">
    <citation type="journal article" date="2003" name="DNA Res.">
        <title>Complete genome structure of Gloeobacter violaceus PCC 7421, a cyanobacterium that lacks thylakoids (supplement).</title>
        <authorList>
            <person name="Nakamura Y."/>
            <person name="Kaneko T."/>
            <person name="Sato S."/>
            <person name="Mimuro M."/>
            <person name="Miyashita H."/>
            <person name="Tsuchiya T."/>
            <person name="Sasamoto S."/>
            <person name="Watanabe A."/>
            <person name="Kawashima K."/>
            <person name="Kishida Y."/>
            <person name="Kiyokawa C."/>
            <person name="Kohara M."/>
            <person name="Matsumoto M."/>
            <person name="Matsuno A."/>
            <person name="Nakazaki N."/>
            <person name="Shimpo S."/>
            <person name="Takeuchi C."/>
            <person name="Yamada M."/>
            <person name="Tabata S."/>
        </authorList>
    </citation>
    <scope>NUCLEOTIDE SEQUENCE [LARGE SCALE GENOMIC DNA]</scope>
    <source>
        <strain evidence="4">ATCC 29082 / PCC 7421</strain>
    </source>
</reference>
<accession>Q7NND2</accession>
<feature type="domain" description="Guanylate cyclase" evidence="2">
    <location>
        <begin position="109"/>
        <end position="241"/>
    </location>
</feature>
<proteinExistence type="predicted"/>
<evidence type="ECO:0000313" key="4">
    <source>
        <dbReference type="Proteomes" id="UP000000557"/>
    </source>
</evidence>
<dbReference type="InterPro" id="IPR029787">
    <property type="entry name" value="Nucleotide_cyclase"/>
</dbReference>
<name>Q7NND2_GLOVI</name>
<sequence>MKGGAGFQLSSSLSSLLEDSTLQSQSNKTRIIELEKEIRELKSEILKKNLANEETEREFYKLRETVEELQKKQELQDLESRVNEQAAKALFEHENFLNEFLKNQEHETFVMSIDIRRSTELMLKARSPEMFAQFISSLCKDLKEVITKNYGIFDKFTGDGILAFFPEFYSGPDAGIHAVQSAIECHSIFQRKYKDHRRNFTTVLNNTGLSIGIDYGPANMQTIAGGLTVVGAPVVYACRLSGGPPGKTLLNQWAYNKIQEVSTSFLYFSEETLKIKHEEEILVYSIQPNGTEVQARDPEWKLKFSTSIS</sequence>
<dbReference type="AlphaFoldDB" id="Q7NND2"/>
<keyword evidence="4" id="KW-1185">Reference proteome</keyword>
<dbReference type="OrthoDB" id="337251at2"/>
<dbReference type="GO" id="GO:0004016">
    <property type="term" value="F:adenylate cyclase activity"/>
    <property type="evidence" value="ECO:0007669"/>
    <property type="project" value="UniProtKB-ARBA"/>
</dbReference>
<evidence type="ECO:0000256" key="1">
    <source>
        <dbReference type="SAM" id="Coils"/>
    </source>
</evidence>
<evidence type="ECO:0000313" key="3">
    <source>
        <dbReference type="EMBL" id="BAC88420.1"/>
    </source>
</evidence>
<gene>
    <name evidence="3" type="ordered locus">gll0479</name>
</gene>
<dbReference type="GO" id="GO:0035556">
    <property type="term" value="P:intracellular signal transduction"/>
    <property type="evidence" value="ECO:0007669"/>
    <property type="project" value="InterPro"/>
</dbReference>